<comment type="caution">
    <text evidence="1">The sequence shown here is derived from an EMBL/GenBank/DDBJ whole genome shotgun (WGS) entry which is preliminary data.</text>
</comment>
<protein>
    <submittedName>
        <fullName evidence="1">Uncharacterized protein</fullName>
    </submittedName>
</protein>
<gene>
    <name evidence="1" type="ORF">JOF42_000359</name>
</gene>
<dbReference type="Proteomes" id="UP000703720">
    <property type="component" value="Unassembled WGS sequence"/>
</dbReference>
<organism evidence="1 2">
    <name type="scientific">Microbacterium phyllosphaerae</name>
    <dbReference type="NCBI Taxonomy" id="124798"/>
    <lineage>
        <taxon>Bacteria</taxon>
        <taxon>Bacillati</taxon>
        <taxon>Actinomycetota</taxon>
        <taxon>Actinomycetes</taxon>
        <taxon>Micrococcales</taxon>
        <taxon>Microbacteriaceae</taxon>
        <taxon>Microbacterium</taxon>
    </lineage>
</organism>
<evidence type="ECO:0000313" key="1">
    <source>
        <dbReference type="EMBL" id="MBP2376864.1"/>
    </source>
</evidence>
<evidence type="ECO:0000313" key="2">
    <source>
        <dbReference type="Proteomes" id="UP000703720"/>
    </source>
</evidence>
<name>A0ABS4WKX6_9MICO</name>
<reference evidence="1 2" key="1">
    <citation type="submission" date="2021-03" db="EMBL/GenBank/DDBJ databases">
        <title>Sequencing the genomes of 1000 actinobacteria strains.</title>
        <authorList>
            <person name="Klenk H.-P."/>
        </authorList>
    </citation>
    <scope>NUCLEOTIDE SEQUENCE [LARGE SCALE GENOMIC DNA]</scope>
    <source>
        <strain evidence="1 2">DSM 13468</strain>
    </source>
</reference>
<proteinExistence type="predicted"/>
<accession>A0ABS4WKX6</accession>
<sequence length="802" mass="88390">MTTSEVTFLPAALALRPPRVVIVFPDDHHWRDWVMRALEISSDHWGGGGFILVPYAPETGEPSARFTEIVRAYDPDHVVTLELPVPELEEWYPGTISVSPEVSPEDRPSFIRMISDEISMPESARARDVVASWCSPMRDARMLPDQPLRPRETHDALRAVRRDDRFNRGLPVSPEPALPVLAASASWRTDLGLFAAARVGVVADHDDERRAEPGSDVVEWSVRRDGAAPASLIHSPESSSVPVTEVSTLFDSDPGLIRVTRGYTRDKVAIVVGDTGTDFALAVAYDRLLGRGHWVTPAMLDDAEILSELRSSLWWVVAQLRQHASFLTVCSSSLDDEAVSAVAISLQQPRYEFERYGRLSEKVEEERTVQTRTPRLDRGNSELIVEEYVGTSVIVPMAALADGTMEAMTELDAPTPSTLMYPLDSGKVPYWYVDVSFARAMAPPARDLPSSAVLITRAPDWPYPEVTLRTSKDGITFNPSSLGFVAGNSFLPARLGRPRLRSLSMRAWVEGMANAAGLGVRVSAPGRHSELVSRRLGSRDALLDLVVPSRLPMLRAFVPHTSVPKKREPGNVVIGLDPYLSFEKMSSLMGSEPETRQLVDQLSAARLLRRGLVLGCTDCERPSFVDLDRAGQQYECPQCAASNTLTSSRWRAGSEPLWHFDLYAPFRELMRGRGDIPVLAAAQLRRDSRTYADAPELEFFDLDSGKPVAEVDVIARSDERVVLVEAKAAGAFAGKHARGDQTEKLLRVARALHADAVVLATTREAWSPADLNHVQQEGAKVRPFPVHVSAMTDLANELRAAL</sequence>
<dbReference type="RefSeq" id="WP_210096283.1">
    <property type="nucleotide sequence ID" value="NZ_BAAAIO010000001.1"/>
</dbReference>
<dbReference type="EMBL" id="JAGIOA010000001">
    <property type="protein sequence ID" value="MBP2376864.1"/>
    <property type="molecule type" value="Genomic_DNA"/>
</dbReference>
<keyword evidence="2" id="KW-1185">Reference proteome</keyword>